<proteinExistence type="predicted"/>
<dbReference type="Proteomes" id="UP001279734">
    <property type="component" value="Unassembled WGS sequence"/>
</dbReference>
<name>A0AAD3T8A4_NEPGR</name>
<reference evidence="1" key="1">
    <citation type="submission" date="2023-05" db="EMBL/GenBank/DDBJ databases">
        <title>Nepenthes gracilis genome sequencing.</title>
        <authorList>
            <person name="Fukushima K."/>
        </authorList>
    </citation>
    <scope>NUCLEOTIDE SEQUENCE</scope>
    <source>
        <strain evidence="1">SING2019-196</strain>
    </source>
</reference>
<keyword evidence="2" id="KW-1185">Reference proteome</keyword>
<dbReference type="AlphaFoldDB" id="A0AAD3T8A4"/>
<evidence type="ECO:0000313" key="2">
    <source>
        <dbReference type="Proteomes" id="UP001279734"/>
    </source>
</evidence>
<protein>
    <submittedName>
        <fullName evidence="1">Uncharacterized protein</fullName>
    </submittedName>
</protein>
<organism evidence="1 2">
    <name type="scientific">Nepenthes gracilis</name>
    <name type="common">Slender pitcher plant</name>
    <dbReference type="NCBI Taxonomy" id="150966"/>
    <lineage>
        <taxon>Eukaryota</taxon>
        <taxon>Viridiplantae</taxon>
        <taxon>Streptophyta</taxon>
        <taxon>Embryophyta</taxon>
        <taxon>Tracheophyta</taxon>
        <taxon>Spermatophyta</taxon>
        <taxon>Magnoliopsida</taxon>
        <taxon>eudicotyledons</taxon>
        <taxon>Gunneridae</taxon>
        <taxon>Pentapetalae</taxon>
        <taxon>Caryophyllales</taxon>
        <taxon>Nepenthaceae</taxon>
        <taxon>Nepenthes</taxon>
    </lineage>
</organism>
<evidence type="ECO:0000313" key="1">
    <source>
        <dbReference type="EMBL" id="GMH25188.1"/>
    </source>
</evidence>
<gene>
    <name evidence="1" type="ORF">Nepgr_027031</name>
</gene>
<dbReference type="EMBL" id="BSYO01000029">
    <property type="protein sequence ID" value="GMH25188.1"/>
    <property type="molecule type" value="Genomic_DNA"/>
</dbReference>
<comment type="caution">
    <text evidence="1">The sequence shown here is derived from an EMBL/GenBank/DDBJ whole genome shotgun (WGS) entry which is preliminary data.</text>
</comment>
<sequence>MRVQCISTRIPAAGLLSPRGCEPFPSVRRRGWRWRHFDAGILRSDLEAHDYNLAYYSLSSTLRIDLIYLISGHLKLYG</sequence>
<accession>A0AAD3T8A4</accession>